<proteinExistence type="predicted"/>
<evidence type="ECO:0000313" key="3">
    <source>
        <dbReference type="Proteomes" id="UP000289908"/>
    </source>
</evidence>
<name>A0A2Z5U630_9GAMA</name>
<protein>
    <submittedName>
        <fullName evidence="2">MIR-like membrane protein</fullName>
    </submittedName>
</protein>
<accession>A0A2Z5U630</accession>
<feature type="transmembrane region" description="Helical" evidence="1">
    <location>
        <begin position="120"/>
        <end position="144"/>
    </location>
</feature>
<keyword evidence="1" id="KW-0812">Transmembrane</keyword>
<sequence length="184" mass="21008">MDNNQRVSPPHNEKIMETPTTRDRFYESRAIKNPTVSCRCVTDWIEHSGIKMCNICQTDFNIKREALPLYKWSFPYMTDEEKKTLAFICVETLCATLIVISVIVLLGICMFYQIKGVYGVMTMFGIFFFCLFGLLCAVFFVTVVRDEGATLFNKILNFNSNVEVLNFELSGKQQGSLNDTSQGV</sequence>
<feature type="transmembrane region" description="Helical" evidence="1">
    <location>
        <begin position="85"/>
        <end position="114"/>
    </location>
</feature>
<keyword evidence="1" id="KW-1133">Transmembrane helix</keyword>
<dbReference type="KEGG" id="vg:41701488"/>
<evidence type="ECO:0000256" key="1">
    <source>
        <dbReference type="SAM" id="Phobius"/>
    </source>
</evidence>
<evidence type="ECO:0000313" key="2">
    <source>
        <dbReference type="EMBL" id="BBB06449.1"/>
    </source>
</evidence>
<dbReference type="RefSeq" id="YP_009551810.1">
    <property type="nucleotide sequence ID" value="NC_040539.1"/>
</dbReference>
<reference evidence="2" key="1">
    <citation type="submission" date="2017-11" db="EMBL/GenBank/DDBJ databases">
        <title>Complete genome of Rhinolophus gammaherpesvirus-1.</title>
        <authorList>
            <person name="Maeda K."/>
            <person name="Noguchi K."/>
        </authorList>
    </citation>
    <scope>NUCLEOTIDE SEQUENCE [LARGE SCALE GENOMIC DNA]</scope>
    <source>
        <strain evidence="2">BV1</strain>
    </source>
</reference>
<organism evidence="2">
    <name type="scientific">Rhinolophus gammaherpesvirus 1</name>
    <dbReference type="NCBI Taxonomy" id="2054179"/>
    <lineage>
        <taxon>Viruses</taxon>
        <taxon>Duplodnaviria</taxon>
        <taxon>Heunggongvirae</taxon>
        <taxon>Peploviricota</taxon>
        <taxon>Herviviricetes</taxon>
        <taxon>Herpesvirales</taxon>
        <taxon>Orthoherpesviridae</taxon>
        <taxon>Gammaherpesvirinae</taxon>
        <taxon>Percavirus</taxon>
        <taxon>Percavirus rhinolophidgamma1</taxon>
    </lineage>
</organism>
<dbReference type="GeneID" id="41701488"/>
<keyword evidence="1" id="KW-0472">Membrane</keyword>
<dbReference type="Proteomes" id="UP000289908">
    <property type="component" value="Segment"/>
</dbReference>
<gene>
    <name evidence="2" type="primary">ORF3</name>
</gene>
<dbReference type="OrthoDB" id="1130at548681"/>
<keyword evidence="3" id="KW-1185">Reference proteome</keyword>
<dbReference type="EMBL" id="LC333428">
    <property type="protein sequence ID" value="BBB06449.1"/>
    <property type="molecule type" value="Genomic_DNA"/>
</dbReference>